<gene>
    <name evidence="1" type="ORF">OPV22_017488</name>
</gene>
<evidence type="ECO:0008006" key="3">
    <source>
        <dbReference type="Google" id="ProtNLM"/>
    </source>
</evidence>
<organism evidence="1 2">
    <name type="scientific">Ensete ventricosum</name>
    <name type="common">Abyssinian banana</name>
    <name type="synonym">Musa ensete</name>
    <dbReference type="NCBI Taxonomy" id="4639"/>
    <lineage>
        <taxon>Eukaryota</taxon>
        <taxon>Viridiplantae</taxon>
        <taxon>Streptophyta</taxon>
        <taxon>Embryophyta</taxon>
        <taxon>Tracheophyta</taxon>
        <taxon>Spermatophyta</taxon>
        <taxon>Magnoliopsida</taxon>
        <taxon>Liliopsida</taxon>
        <taxon>Zingiberales</taxon>
        <taxon>Musaceae</taxon>
        <taxon>Ensete</taxon>
    </lineage>
</organism>
<dbReference type="EMBL" id="JAQQAF010000005">
    <property type="protein sequence ID" value="KAJ8485003.1"/>
    <property type="molecule type" value="Genomic_DNA"/>
</dbReference>
<evidence type="ECO:0000313" key="1">
    <source>
        <dbReference type="EMBL" id="KAJ8485003.1"/>
    </source>
</evidence>
<evidence type="ECO:0000313" key="2">
    <source>
        <dbReference type="Proteomes" id="UP001222027"/>
    </source>
</evidence>
<reference evidence="1 2" key="1">
    <citation type="submission" date="2022-12" db="EMBL/GenBank/DDBJ databases">
        <title>Chromosome-scale assembly of the Ensete ventricosum genome.</title>
        <authorList>
            <person name="Dussert Y."/>
            <person name="Stocks J."/>
            <person name="Wendawek A."/>
            <person name="Woldeyes F."/>
            <person name="Nichols R.A."/>
            <person name="Borrell J.S."/>
        </authorList>
    </citation>
    <scope>NUCLEOTIDE SEQUENCE [LARGE SCALE GENOMIC DNA]</scope>
    <source>
        <strain evidence="2">cv. Maze</strain>
        <tissue evidence="1">Seeds</tissue>
    </source>
</reference>
<accession>A0AAV8QWG4</accession>
<dbReference type="Proteomes" id="UP001222027">
    <property type="component" value="Unassembled WGS sequence"/>
</dbReference>
<sequence>MRWSLFLFFLEHGSISPQRLVLDHLLTARIKYSNLLQCGKVFGGEQRKNSLGGCCGQCVLAMNDLVLLQ</sequence>
<keyword evidence="2" id="KW-1185">Reference proteome</keyword>
<comment type="caution">
    <text evidence="1">The sequence shown here is derived from an EMBL/GenBank/DDBJ whole genome shotgun (WGS) entry which is preliminary data.</text>
</comment>
<proteinExistence type="predicted"/>
<protein>
    <recommendedName>
        <fullName evidence="3">Secreted protein</fullName>
    </recommendedName>
</protein>
<name>A0AAV8QWG4_ENSVE</name>
<dbReference type="AlphaFoldDB" id="A0AAV8QWG4"/>